<feature type="domain" description="Histidine kinase/HSP90-like ATPase" evidence="2">
    <location>
        <begin position="21"/>
        <end position="118"/>
    </location>
</feature>
<dbReference type="RefSeq" id="WP_205358342.1">
    <property type="nucleotide sequence ID" value="NZ_JADKYB010000009.1"/>
</dbReference>
<organism evidence="3 4">
    <name type="scientific">Actinacidiphila acididurans</name>
    <dbReference type="NCBI Taxonomy" id="2784346"/>
    <lineage>
        <taxon>Bacteria</taxon>
        <taxon>Bacillati</taxon>
        <taxon>Actinomycetota</taxon>
        <taxon>Actinomycetes</taxon>
        <taxon>Kitasatosporales</taxon>
        <taxon>Streptomycetaceae</taxon>
        <taxon>Actinacidiphila</taxon>
    </lineage>
</organism>
<keyword evidence="1" id="KW-0723">Serine/threonine-protein kinase</keyword>
<dbReference type="SUPFAM" id="SSF55874">
    <property type="entry name" value="ATPase domain of HSP90 chaperone/DNA topoisomerase II/histidine kinase"/>
    <property type="match status" value="1"/>
</dbReference>
<gene>
    <name evidence="3" type="ORF">ITX44_18305</name>
</gene>
<dbReference type="Gene3D" id="3.30.565.10">
    <property type="entry name" value="Histidine kinase-like ATPase, C-terminal domain"/>
    <property type="match status" value="1"/>
</dbReference>
<keyword evidence="1" id="KW-0808">Transferase</keyword>
<dbReference type="PANTHER" id="PTHR35526">
    <property type="entry name" value="ANTI-SIGMA-F FACTOR RSBW-RELATED"/>
    <property type="match status" value="1"/>
</dbReference>
<dbReference type="InterPro" id="IPR050267">
    <property type="entry name" value="Anti-sigma-factor_SerPK"/>
</dbReference>
<evidence type="ECO:0000313" key="3">
    <source>
        <dbReference type="EMBL" id="MBM9506470.1"/>
    </source>
</evidence>
<keyword evidence="4" id="KW-1185">Reference proteome</keyword>
<dbReference type="InterPro" id="IPR003594">
    <property type="entry name" value="HATPase_dom"/>
</dbReference>
<evidence type="ECO:0000313" key="4">
    <source>
        <dbReference type="Proteomes" id="UP000749040"/>
    </source>
</evidence>
<keyword evidence="3" id="KW-0067">ATP-binding</keyword>
<comment type="caution">
    <text evidence="3">The sequence shown here is derived from an EMBL/GenBank/DDBJ whole genome shotgun (WGS) entry which is preliminary data.</text>
</comment>
<dbReference type="InterPro" id="IPR036890">
    <property type="entry name" value="HATPase_C_sf"/>
</dbReference>
<reference evidence="3 4" key="1">
    <citation type="submission" date="2021-01" db="EMBL/GenBank/DDBJ databases">
        <title>Streptomyces acididurans sp. nov., isolated from a peat swamp forest soil.</title>
        <authorList>
            <person name="Chantavorakit T."/>
            <person name="Duangmal K."/>
        </authorList>
    </citation>
    <scope>NUCLEOTIDE SEQUENCE [LARGE SCALE GENOMIC DNA]</scope>
    <source>
        <strain evidence="3 4">KK5PA1</strain>
    </source>
</reference>
<sequence length="155" mass="16513">MIPGTPQALAEDRPVVERTWPPAPRSVGGARRFLADHLCAWGLSHLTDTAGLVVSELVTNAVAHAHPPYGHLVFTRFERLECGVRIEVHDSSDSKPELREAPDDEESGRGLLLVDVLTGGHWGIGDRNGPGKAVWAICADDGTDPAVDAAAGVLR</sequence>
<dbReference type="Proteomes" id="UP000749040">
    <property type="component" value="Unassembled WGS sequence"/>
</dbReference>
<keyword evidence="3" id="KW-0547">Nucleotide-binding</keyword>
<dbReference type="EMBL" id="JADKYB010000009">
    <property type="protein sequence ID" value="MBM9506470.1"/>
    <property type="molecule type" value="Genomic_DNA"/>
</dbReference>
<accession>A0ABS2TT04</accession>
<name>A0ABS2TT04_9ACTN</name>
<protein>
    <submittedName>
        <fullName evidence="3">ATP-binding protein</fullName>
    </submittedName>
</protein>
<dbReference type="CDD" id="cd16936">
    <property type="entry name" value="HATPase_RsbW-like"/>
    <property type="match status" value="1"/>
</dbReference>
<evidence type="ECO:0000256" key="1">
    <source>
        <dbReference type="ARBA" id="ARBA00022527"/>
    </source>
</evidence>
<keyword evidence="1" id="KW-0418">Kinase</keyword>
<dbReference type="Pfam" id="PF13581">
    <property type="entry name" value="HATPase_c_2"/>
    <property type="match status" value="1"/>
</dbReference>
<evidence type="ECO:0000259" key="2">
    <source>
        <dbReference type="Pfam" id="PF13581"/>
    </source>
</evidence>
<dbReference type="GO" id="GO:0005524">
    <property type="term" value="F:ATP binding"/>
    <property type="evidence" value="ECO:0007669"/>
    <property type="project" value="UniProtKB-KW"/>
</dbReference>
<dbReference type="PANTHER" id="PTHR35526:SF3">
    <property type="entry name" value="ANTI-SIGMA-F FACTOR RSBW"/>
    <property type="match status" value="1"/>
</dbReference>
<proteinExistence type="predicted"/>